<reference evidence="2 3" key="1">
    <citation type="journal article" date="2023" name="Plants (Basel)">
        <title>Bridging the Gap: Combining Genomics and Transcriptomics Approaches to Understand Stylosanthes scabra, an Orphan Legume from the Brazilian Caatinga.</title>
        <authorList>
            <person name="Ferreira-Neto J.R.C."/>
            <person name="da Silva M.D."/>
            <person name="Binneck E."/>
            <person name="de Melo N.F."/>
            <person name="da Silva R.H."/>
            <person name="de Melo A.L.T.M."/>
            <person name="Pandolfi V."/>
            <person name="Bustamante F.O."/>
            <person name="Brasileiro-Vidal A.C."/>
            <person name="Benko-Iseppon A.M."/>
        </authorList>
    </citation>
    <scope>NUCLEOTIDE SEQUENCE [LARGE SCALE GENOMIC DNA]</scope>
    <source>
        <tissue evidence="2">Leaves</tissue>
    </source>
</reference>
<feature type="compositionally biased region" description="Acidic residues" evidence="1">
    <location>
        <begin position="1"/>
        <end position="10"/>
    </location>
</feature>
<dbReference type="Proteomes" id="UP001341840">
    <property type="component" value="Unassembled WGS sequence"/>
</dbReference>
<dbReference type="EMBL" id="JASCZI010090804">
    <property type="protein sequence ID" value="MED6146698.1"/>
    <property type="molecule type" value="Genomic_DNA"/>
</dbReference>
<evidence type="ECO:0000256" key="1">
    <source>
        <dbReference type="SAM" id="MobiDB-lite"/>
    </source>
</evidence>
<evidence type="ECO:0000313" key="3">
    <source>
        <dbReference type="Proteomes" id="UP001341840"/>
    </source>
</evidence>
<proteinExistence type="predicted"/>
<feature type="region of interest" description="Disordered" evidence="1">
    <location>
        <begin position="1"/>
        <end position="97"/>
    </location>
</feature>
<accession>A0ABU6TFG6</accession>
<organism evidence="2 3">
    <name type="scientific">Stylosanthes scabra</name>
    <dbReference type="NCBI Taxonomy" id="79078"/>
    <lineage>
        <taxon>Eukaryota</taxon>
        <taxon>Viridiplantae</taxon>
        <taxon>Streptophyta</taxon>
        <taxon>Embryophyta</taxon>
        <taxon>Tracheophyta</taxon>
        <taxon>Spermatophyta</taxon>
        <taxon>Magnoliopsida</taxon>
        <taxon>eudicotyledons</taxon>
        <taxon>Gunneridae</taxon>
        <taxon>Pentapetalae</taxon>
        <taxon>rosids</taxon>
        <taxon>fabids</taxon>
        <taxon>Fabales</taxon>
        <taxon>Fabaceae</taxon>
        <taxon>Papilionoideae</taxon>
        <taxon>50 kb inversion clade</taxon>
        <taxon>dalbergioids sensu lato</taxon>
        <taxon>Dalbergieae</taxon>
        <taxon>Pterocarpus clade</taxon>
        <taxon>Stylosanthes</taxon>
    </lineage>
</organism>
<comment type="caution">
    <text evidence="2">The sequence shown here is derived from an EMBL/GenBank/DDBJ whole genome shotgun (WGS) entry which is preliminary data.</text>
</comment>
<sequence length="250" mass="27827">MVVVDDEDKAEEQQQYDGQDEPGEGDGGEATQDDQPRAQAHEQPDYDPHDRGISPSIMISFSPYRYPSPHQEGTSSYHEHGHFQQHPFSPHQADTSAYHQQPIVPQTQEHTGLDELYRMTTCPPAEFSSIVNTFRMTRAQHSALGGSGPWCPTYSSPPMMGTPAFDPRTIGQEWATPPSYDAPSSYHSQSYDKHSPPRPTMDQARQTTTELDHPTTADHPQPSPTGRPRRETRHPTCGTGGHIPPPRGCH</sequence>
<feature type="compositionally biased region" description="Acidic residues" evidence="1">
    <location>
        <begin position="18"/>
        <end position="27"/>
    </location>
</feature>
<gene>
    <name evidence="2" type="ORF">PIB30_036934</name>
</gene>
<evidence type="ECO:0000313" key="2">
    <source>
        <dbReference type="EMBL" id="MED6146698.1"/>
    </source>
</evidence>
<name>A0ABU6TFG6_9FABA</name>
<feature type="region of interest" description="Disordered" evidence="1">
    <location>
        <begin position="161"/>
        <end position="250"/>
    </location>
</feature>
<keyword evidence="3" id="KW-1185">Reference proteome</keyword>
<protein>
    <submittedName>
        <fullName evidence="2">Uncharacterized protein</fullName>
    </submittedName>
</protein>
<feature type="compositionally biased region" description="Basic and acidic residues" evidence="1">
    <location>
        <begin position="34"/>
        <end position="52"/>
    </location>
</feature>